<protein>
    <recommendedName>
        <fullName evidence="3">DUF1985 domain-containing protein</fullName>
    </recommendedName>
</protein>
<gene>
    <name evidence="4" type="ORF">TIFTF001_037989</name>
</gene>
<dbReference type="EMBL" id="BTGU01000735">
    <property type="protein sequence ID" value="GMN68942.1"/>
    <property type="molecule type" value="Genomic_DNA"/>
</dbReference>
<feature type="coiled-coil region" evidence="1">
    <location>
        <begin position="375"/>
        <end position="402"/>
    </location>
</feature>
<evidence type="ECO:0000313" key="5">
    <source>
        <dbReference type="Proteomes" id="UP001187192"/>
    </source>
</evidence>
<keyword evidence="5" id="KW-1185">Reference proteome</keyword>
<dbReference type="PANTHER" id="PTHR48449:SF1">
    <property type="entry name" value="DUF1985 DOMAIN-CONTAINING PROTEIN"/>
    <property type="match status" value="1"/>
</dbReference>
<name>A0AA88E6D9_FICCA</name>
<dbReference type="PANTHER" id="PTHR48449">
    <property type="entry name" value="DUF1985 DOMAIN-CONTAINING PROTEIN"/>
    <property type="match status" value="1"/>
</dbReference>
<proteinExistence type="predicted"/>
<dbReference type="Proteomes" id="UP001187192">
    <property type="component" value="Unassembled WGS sequence"/>
</dbReference>
<evidence type="ECO:0000256" key="2">
    <source>
        <dbReference type="SAM" id="MobiDB-lite"/>
    </source>
</evidence>
<keyword evidence="1" id="KW-0175">Coiled coil</keyword>
<organism evidence="4 5">
    <name type="scientific">Ficus carica</name>
    <name type="common">Common fig</name>
    <dbReference type="NCBI Taxonomy" id="3494"/>
    <lineage>
        <taxon>Eukaryota</taxon>
        <taxon>Viridiplantae</taxon>
        <taxon>Streptophyta</taxon>
        <taxon>Embryophyta</taxon>
        <taxon>Tracheophyta</taxon>
        <taxon>Spermatophyta</taxon>
        <taxon>Magnoliopsida</taxon>
        <taxon>eudicotyledons</taxon>
        <taxon>Gunneridae</taxon>
        <taxon>Pentapetalae</taxon>
        <taxon>rosids</taxon>
        <taxon>fabids</taxon>
        <taxon>Rosales</taxon>
        <taxon>Moraceae</taxon>
        <taxon>Ficeae</taxon>
        <taxon>Ficus</taxon>
    </lineage>
</organism>
<comment type="caution">
    <text evidence="4">The sequence shown here is derived from an EMBL/GenBank/DDBJ whole genome shotgun (WGS) entry which is preliminary data.</text>
</comment>
<reference evidence="4" key="1">
    <citation type="submission" date="2023-07" db="EMBL/GenBank/DDBJ databases">
        <title>draft genome sequence of fig (Ficus carica).</title>
        <authorList>
            <person name="Takahashi T."/>
            <person name="Nishimura K."/>
        </authorList>
    </citation>
    <scope>NUCLEOTIDE SEQUENCE</scope>
</reference>
<feature type="compositionally biased region" description="Basic and acidic residues" evidence="2">
    <location>
        <begin position="1"/>
        <end position="12"/>
    </location>
</feature>
<feature type="region of interest" description="Disordered" evidence="2">
    <location>
        <begin position="1"/>
        <end position="37"/>
    </location>
</feature>
<dbReference type="Pfam" id="PF09331">
    <property type="entry name" value="DUF1985"/>
    <property type="match status" value="1"/>
</dbReference>
<accession>A0AA88E6D9</accession>
<evidence type="ECO:0000259" key="3">
    <source>
        <dbReference type="Pfam" id="PF09331"/>
    </source>
</evidence>
<feature type="domain" description="DUF1985" evidence="3">
    <location>
        <begin position="90"/>
        <end position="209"/>
    </location>
</feature>
<dbReference type="InterPro" id="IPR015410">
    <property type="entry name" value="DUF1985"/>
</dbReference>
<sequence length="492" mass="55137">MSAKNTGRERRLARVPSKPSSSSSAEERASKPIPGMERTVCESGLKRKQGEMGVNDSENLITSLESKISKDVEVFHNIVMRLTNHSAMGDALWFDLGEGLCRFSMYEFCLITGLKCVGSTHLPVVESRLISRYFSAVRGVSRENLELQITNAKFDNDNDAVKLSLLYILFCIPLSNASSVKIDPTFFSLANNLDAFNDFPWGVIAWEITRAAICNTVENRMSSTRLPKTKFDKACHSIPGFPHALLVWAYETIPAISSKFTSKYEKAIPRMLSWTTAVNVRFDDVLAAFTAEGESQLNCLLMMPTEEELKNPCVARLFLNHPKALPQLPPRNLSVPRPGTDTNSEWREFQKEMRGHVALLSKKITDTNSEWREFENEIRGQVASLNKKFEDLNKEHKRLNKLLRSVLKMLSANITEKGQGQGQTAPHVSSSQEINVEGCPVESEAFKTTFPDIGAVEDIGVQAAMEFLTSNKLDLYREDAEKEKNNVDMDVA</sequence>
<evidence type="ECO:0000313" key="4">
    <source>
        <dbReference type="EMBL" id="GMN68942.1"/>
    </source>
</evidence>
<dbReference type="AlphaFoldDB" id="A0AA88E6D9"/>
<evidence type="ECO:0000256" key="1">
    <source>
        <dbReference type="SAM" id="Coils"/>
    </source>
</evidence>